<dbReference type="GO" id="GO:0051607">
    <property type="term" value="P:defense response to virus"/>
    <property type="evidence" value="ECO:0007669"/>
    <property type="project" value="UniProtKB-KW"/>
</dbReference>
<protein>
    <recommendedName>
        <fullName evidence="2">CRISPR system Cms protein Csm4</fullName>
    </recommendedName>
</protein>
<gene>
    <name evidence="5" type="ORF">AALO17_01390</name>
</gene>
<comment type="similarity">
    <text evidence="1">Belongs to the CRISPR-associated Csm4 family.</text>
</comment>
<dbReference type="KEGG" id="fro:AALO17_01390"/>
<dbReference type="STRING" id="1702221.AALO17_01390"/>
<evidence type="ECO:0000313" key="6">
    <source>
        <dbReference type="Proteomes" id="UP000069771"/>
    </source>
</evidence>
<keyword evidence="3" id="KW-0694">RNA-binding</keyword>
<dbReference type="RefSeq" id="WP_067554215.1">
    <property type="nucleotide sequence ID" value="NZ_CP011391.1"/>
</dbReference>
<sequence length="320" mass="36476">MMKTYQATFCAGSALTDLPSAQTIFGAICQILTDTEGEAPLAEYLDSFQDQPLMVHSSLFPEDLFPMPKRSIFSLAFVNESVHSSNPRNKLQAMAGYKKYKKIRYVSRKILENYILPNRFEQLQKDLLANPERFTLLESGILRLSSETSDYRQKTVLQTRNGSRGTTTEKDLFYTKTIYPDPAQKFSLYIKSDWPRERIEDLLMKLEIFGLGSRRTVGMNVFTLLGLKEIRLQTTGELQYLLSDCVPDEAVDLDRSCYGLQSAVFRGSKSYNGGYFTGRYTYLTPGSLINSVNRKGWTGMLVRDESQGKTVWHYGMGFVF</sequence>
<accession>A0A140DRJ6</accession>
<dbReference type="GeneID" id="78477058"/>
<evidence type="ECO:0000313" key="5">
    <source>
        <dbReference type="EMBL" id="AMK53273.1"/>
    </source>
</evidence>
<dbReference type="GO" id="GO:0003723">
    <property type="term" value="F:RNA binding"/>
    <property type="evidence" value="ECO:0007669"/>
    <property type="project" value="UniProtKB-KW"/>
</dbReference>
<name>A0A140DRJ6_9FIRM</name>
<reference evidence="5 6" key="1">
    <citation type="journal article" date="2016" name="Gut Pathog.">
        <title>Whole genome sequencing of "Faecalibaculum rodentium" ALO17, isolated from C57BL/6J laboratory mouse feces.</title>
        <authorList>
            <person name="Lim S."/>
            <person name="Chang D.H."/>
            <person name="Ahn S."/>
            <person name="Kim B.C."/>
        </authorList>
    </citation>
    <scope>NUCLEOTIDE SEQUENCE [LARGE SCALE GENOMIC DNA]</scope>
    <source>
        <strain evidence="5 6">Alo17</strain>
    </source>
</reference>
<organism evidence="5 6">
    <name type="scientific">Faecalibaculum rodentium</name>
    <dbReference type="NCBI Taxonomy" id="1702221"/>
    <lineage>
        <taxon>Bacteria</taxon>
        <taxon>Bacillati</taxon>
        <taxon>Bacillota</taxon>
        <taxon>Erysipelotrichia</taxon>
        <taxon>Erysipelotrichales</taxon>
        <taxon>Erysipelotrichaceae</taxon>
        <taxon>Faecalibaculum</taxon>
    </lineage>
</organism>
<dbReference type="OrthoDB" id="2608266at2"/>
<evidence type="ECO:0000256" key="3">
    <source>
        <dbReference type="ARBA" id="ARBA00022884"/>
    </source>
</evidence>
<keyword evidence="4" id="KW-0051">Antiviral defense</keyword>
<proteinExistence type="inferred from homology"/>
<evidence type="ECO:0000256" key="2">
    <source>
        <dbReference type="ARBA" id="ARBA00016109"/>
    </source>
</evidence>
<evidence type="ECO:0000256" key="4">
    <source>
        <dbReference type="ARBA" id="ARBA00023118"/>
    </source>
</evidence>
<dbReference type="InterPro" id="IPR005510">
    <property type="entry name" value="Csm4"/>
</dbReference>
<evidence type="ECO:0000256" key="1">
    <source>
        <dbReference type="ARBA" id="ARBA00005772"/>
    </source>
</evidence>
<dbReference type="Proteomes" id="UP000069771">
    <property type="component" value="Chromosome"/>
</dbReference>
<keyword evidence="6" id="KW-1185">Reference proteome</keyword>
<dbReference type="NCBIfam" id="TIGR01903">
    <property type="entry name" value="cas5_csm4"/>
    <property type="match status" value="1"/>
</dbReference>
<dbReference type="AlphaFoldDB" id="A0A140DRJ6"/>
<dbReference type="EMBL" id="CP011391">
    <property type="protein sequence ID" value="AMK53273.1"/>
    <property type="molecule type" value="Genomic_DNA"/>
</dbReference>